<dbReference type="GO" id="GO:0000981">
    <property type="term" value="F:DNA-binding transcription factor activity, RNA polymerase II-specific"/>
    <property type="evidence" value="ECO:0007669"/>
    <property type="project" value="InterPro"/>
</dbReference>
<dbReference type="GO" id="GO:0005634">
    <property type="term" value="C:nucleus"/>
    <property type="evidence" value="ECO:0007669"/>
    <property type="project" value="TreeGrafter"/>
</dbReference>
<evidence type="ECO:0000313" key="4">
    <source>
        <dbReference type="EMBL" id="QYS92628.1"/>
    </source>
</evidence>
<evidence type="ECO:0000256" key="2">
    <source>
        <dbReference type="SAM" id="MobiDB-lite"/>
    </source>
</evidence>
<keyword evidence="5" id="KW-1185">Reference proteome</keyword>
<feature type="compositionally biased region" description="Polar residues" evidence="2">
    <location>
        <begin position="181"/>
        <end position="191"/>
    </location>
</feature>
<keyword evidence="1" id="KW-0539">Nucleus</keyword>
<dbReference type="PANTHER" id="PTHR31644">
    <property type="entry name" value="TRANSCRIPTIONAL ACTIVATOR ARO80-RELATED"/>
    <property type="match status" value="1"/>
</dbReference>
<dbReference type="EMBL" id="CP075864">
    <property type="protein sequence ID" value="QYS92628.1"/>
    <property type="molecule type" value="Genomic_DNA"/>
</dbReference>
<dbReference type="SUPFAM" id="SSF57701">
    <property type="entry name" value="Zn2/Cys6 DNA-binding domain"/>
    <property type="match status" value="1"/>
</dbReference>
<feature type="region of interest" description="Disordered" evidence="2">
    <location>
        <begin position="91"/>
        <end position="133"/>
    </location>
</feature>
<evidence type="ECO:0000256" key="1">
    <source>
        <dbReference type="ARBA" id="ARBA00023242"/>
    </source>
</evidence>
<dbReference type="GO" id="GO:0009074">
    <property type="term" value="P:aromatic amino acid family catabolic process"/>
    <property type="evidence" value="ECO:0007669"/>
    <property type="project" value="TreeGrafter"/>
</dbReference>
<dbReference type="CDD" id="cd00067">
    <property type="entry name" value="GAL4"/>
    <property type="match status" value="1"/>
</dbReference>
<dbReference type="SMART" id="SM00066">
    <property type="entry name" value="GAL4"/>
    <property type="match status" value="1"/>
</dbReference>
<feature type="region of interest" description="Disordered" evidence="2">
    <location>
        <begin position="149"/>
        <end position="191"/>
    </location>
</feature>
<proteinExistence type="predicted"/>
<evidence type="ECO:0000313" key="5">
    <source>
        <dbReference type="Proteomes" id="UP000826661"/>
    </source>
</evidence>
<reference evidence="4 5" key="1">
    <citation type="journal article" date="2021" name="BMC Genomics">
        <title>Telomere-to-telomere genome assembly of asparaginase-producing Trichoderma simmonsii.</title>
        <authorList>
            <person name="Chung D."/>
            <person name="Kwon Y.M."/>
            <person name="Yang Y."/>
        </authorList>
    </citation>
    <scope>NUCLEOTIDE SEQUENCE [LARGE SCALE GENOMIC DNA]</scope>
    <source>
        <strain evidence="4 5">GH-Sj1</strain>
    </source>
</reference>
<dbReference type="GO" id="GO:0008270">
    <property type="term" value="F:zinc ion binding"/>
    <property type="evidence" value="ECO:0007669"/>
    <property type="project" value="InterPro"/>
</dbReference>
<name>A0A8G0PDJ2_9HYPO</name>
<feature type="compositionally biased region" description="Polar residues" evidence="2">
    <location>
        <begin position="105"/>
        <end position="125"/>
    </location>
</feature>
<dbReference type="AlphaFoldDB" id="A0A8G0PDJ2"/>
<feature type="domain" description="Zn(2)-C6 fungal-type" evidence="3">
    <location>
        <begin position="26"/>
        <end position="63"/>
    </location>
</feature>
<dbReference type="Gene3D" id="4.10.240.10">
    <property type="entry name" value="Zn(2)-C6 fungal-type DNA-binding domain"/>
    <property type="match status" value="1"/>
</dbReference>
<dbReference type="CDD" id="cd12148">
    <property type="entry name" value="fungal_TF_MHR"/>
    <property type="match status" value="1"/>
</dbReference>
<dbReference type="InterPro" id="IPR036864">
    <property type="entry name" value="Zn2-C6_fun-type_DNA-bd_sf"/>
</dbReference>
<dbReference type="GO" id="GO:0045944">
    <property type="term" value="P:positive regulation of transcription by RNA polymerase II"/>
    <property type="evidence" value="ECO:0007669"/>
    <property type="project" value="TreeGrafter"/>
</dbReference>
<sequence>MSAPSPTEGMPASNVGRHYFKRAYQACINCRRRKVKCIMECNGQGLLQASCTRCRRELRHCTFSAERNAQTNHHDASDVQRTVNVIEEVSAHPDEVTRQRPSHQPWPTSPENSIHAQSCEETTASDGPRKRQRRITSRAVFNAADIQSPANEQDLRSETHIHPNTTRSRAPVPTERVIGGNASSTQHVTTSEPWLSLRHPLSSSSPDTVRHWSSWHFVKTGLITAQEAVTYIDLFFRNMNTLSPILHSFYSDHTKHGDLISREPVLCCAIIALSARYHILDVDGAVTRGFYIHDRLWEHCQTLFQRLVWKQRRAIKDQMAHLGTIETFLLAAEWHPRCVHLPIETDYWQPEMALSDDEQTSSLSKVPNRWLREVEEAAHRSDRMSWMLLGNALSLSHELDIFSDDDDVPVDVLDSASELSFANFLRLRRHRVGKLLFVYISQLASRIGCSLPRTPFHDSILSSLKTPESKLDNEWHEYMTSWIELSRLIRTSSDFLFPSKKVTQELVRTGRYAAFLGHFRPLLSQWWDKFKRHTDNATCWQLILVDYHFVRVYINSVALQAVAGRLSTDDGRIRNPHAMDNQDSDFVREVIDASSRVLEMVIDLSRDGNLKYLPVRIFIRVASASMYLINALALGVRGNELDRLLGLLDRTVEALCQNAVDDVHLGFRYAVLLRENTKGLRERFIRVSPPPMQAPFSFDDANAFLGDTAGILAPPHDIEAAQPNIQTDMANHEANTGPNFLMSTPESGQEMLSESSIPDQFPVAGDYSRDEWFALPFTSEADLGKPFMSLFFGIEPGDERFFWDIA</sequence>
<dbReference type="Proteomes" id="UP000826661">
    <property type="component" value="Chromosome I"/>
</dbReference>
<dbReference type="InterPro" id="IPR001138">
    <property type="entry name" value="Zn2Cys6_DnaBD"/>
</dbReference>
<organism evidence="4 5">
    <name type="scientific">Trichoderma simmonsii</name>
    <dbReference type="NCBI Taxonomy" id="1491479"/>
    <lineage>
        <taxon>Eukaryota</taxon>
        <taxon>Fungi</taxon>
        <taxon>Dikarya</taxon>
        <taxon>Ascomycota</taxon>
        <taxon>Pezizomycotina</taxon>
        <taxon>Sordariomycetes</taxon>
        <taxon>Hypocreomycetidae</taxon>
        <taxon>Hypocreales</taxon>
        <taxon>Hypocreaceae</taxon>
        <taxon>Trichoderma</taxon>
    </lineage>
</organism>
<accession>A0A8G0PDJ2</accession>
<protein>
    <submittedName>
        <fullName evidence="4">Zn(2)-C6 fungal-type domain-containing protein</fullName>
    </submittedName>
</protein>
<dbReference type="InterPro" id="IPR052780">
    <property type="entry name" value="AAA_Catabolism_Regulators"/>
</dbReference>
<dbReference type="PANTHER" id="PTHR31644:SF3">
    <property type="entry name" value="ZN(II)2CYS6 TRANSCRIPTION FACTOR (EUROFUNG)"/>
    <property type="match status" value="1"/>
</dbReference>
<dbReference type="PROSITE" id="PS50048">
    <property type="entry name" value="ZN2_CY6_FUNGAL_2"/>
    <property type="match status" value="1"/>
</dbReference>
<evidence type="ECO:0000259" key="3">
    <source>
        <dbReference type="PROSITE" id="PS50048"/>
    </source>
</evidence>
<gene>
    <name evidence="4" type="ORF">H0G86_000037</name>
</gene>